<dbReference type="Proteomes" id="UP000246145">
    <property type="component" value="Unassembled WGS sequence"/>
</dbReference>
<dbReference type="PANTHER" id="PTHR36423:SF2">
    <property type="entry name" value="AFR070WP"/>
    <property type="match status" value="1"/>
</dbReference>
<protein>
    <submittedName>
        <fullName evidence="1">DOPA 4,5-dioxygenase</fullName>
    </submittedName>
</protein>
<comment type="caution">
    <text evidence="1">The sequence shown here is derived from an EMBL/GenBank/DDBJ whole genome shotgun (WGS) entry which is preliminary data.</text>
</comment>
<dbReference type="RefSeq" id="WP_116519538.1">
    <property type="nucleotide sequence ID" value="NZ_JACCEX010000006.1"/>
</dbReference>
<accession>A0A2U1CHG1</accession>
<organism evidence="1 2">
    <name type="scientific">Pusillimonas noertemannii</name>
    <dbReference type="NCBI Taxonomy" id="305977"/>
    <lineage>
        <taxon>Bacteria</taxon>
        <taxon>Pseudomonadati</taxon>
        <taxon>Pseudomonadota</taxon>
        <taxon>Betaproteobacteria</taxon>
        <taxon>Burkholderiales</taxon>
        <taxon>Alcaligenaceae</taxon>
        <taxon>Pusillimonas</taxon>
    </lineage>
</organism>
<dbReference type="OrthoDB" id="572228at2"/>
<dbReference type="Gene3D" id="3.30.70.1240">
    <property type="entry name" value="DOPA-like domains"/>
    <property type="match status" value="1"/>
</dbReference>
<keyword evidence="2" id="KW-1185">Reference proteome</keyword>
<dbReference type="PANTHER" id="PTHR36423">
    <property type="entry name" value="AFR070WP"/>
    <property type="match status" value="1"/>
</dbReference>
<evidence type="ECO:0000313" key="2">
    <source>
        <dbReference type="Proteomes" id="UP000246145"/>
    </source>
</evidence>
<gene>
    <name evidence="1" type="ORF">C7440_3782</name>
</gene>
<dbReference type="Pfam" id="PF08883">
    <property type="entry name" value="DOPA_dioxygen"/>
    <property type="match status" value="1"/>
</dbReference>
<name>A0A2U1CHG1_9BURK</name>
<dbReference type="InterPro" id="IPR014980">
    <property type="entry name" value="DOPA_dioxygen"/>
</dbReference>
<dbReference type="STRING" id="1231391.GCA_000308195_03100"/>
<dbReference type="AlphaFoldDB" id="A0A2U1CHG1"/>
<keyword evidence="1" id="KW-0223">Dioxygenase</keyword>
<reference evidence="1 2" key="1">
    <citation type="submission" date="2018-04" db="EMBL/GenBank/DDBJ databases">
        <title>Genomic Encyclopedia of Type Strains, Phase IV (KMG-IV): sequencing the most valuable type-strain genomes for metagenomic binning, comparative biology and taxonomic classification.</title>
        <authorList>
            <person name="Goeker M."/>
        </authorList>
    </citation>
    <scope>NUCLEOTIDE SEQUENCE [LARGE SCALE GENOMIC DNA]</scope>
    <source>
        <strain evidence="1 2">DSM 10065</strain>
    </source>
</reference>
<proteinExistence type="predicted"/>
<dbReference type="InterPro" id="IPR023389">
    <property type="entry name" value="DOPA-like_sf"/>
</dbReference>
<dbReference type="GO" id="GO:0051213">
    <property type="term" value="F:dioxygenase activity"/>
    <property type="evidence" value="ECO:0007669"/>
    <property type="project" value="UniProtKB-KW"/>
</dbReference>
<keyword evidence="1" id="KW-0560">Oxidoreductase</keyword>
<evidence type="ECO:0000313" key="1">
    <source>
        <dbReference type="EMBL" id="PVY60346.1"/>
    </source>
</evidence>
<dbReference type="EMBL" id="QEKO01000010">
    <property type="protein sequence ID" value="PVY60346.1"/>
    <property type="molecule type" value="Genomic_DNA"/>
</dbReference>
<dbReference type="SUPFAM" id="SSF143410">
    <property type="entry name" value="DOPA-like"/>
    <property type="match status" value="1"/>
</dbReference>
<sequence>MTSHTHSPAGPWQGRPVAGYHSHVYFDASTVEQARMLCQEAERRFGAKMGRVHEKPVGPHPDWSCQLSYRPPILADLLPWLAMNRKGLVVFTHPVTGNDLIDHRDFAIWMGAVRPLDLSRLSADEHSLDKYEF</sequence>